<keyword evidence="2" id="KW-1185">Reference proteome</keyword>
<protein>
    <submittedName>
        <fullName evidence="1">Uncharacterized protein</fullName>
    </submittedName>
</protein>
<dbReference type="Proteomes" id="UP000250235">
    <property type="component" value="Unassembled WGS sequence"/>
</dbReference>
<evidence type="ECO:0000313" key="2">
    <source>
        <dbReference type="Proteomes" id="UP000250235"/>
    </source>
</evidence>
<reference evidence="1 2" key="1">
    <citation type="journal article" date="2015" name="Proc. Natl. Acad. Sci. U.S.A.">
        <title>The resurrection genome of Boea hygrometrica: A blueprint for survival of dehydration.</title>
        <authorList>
            <person name="Xiao L."/>
            <person name="Yang G."/>
            <person name="Zhang L."/>
            <person name="Yang X."/>
            <person name="Zhao S."/>
            <person name="Ji Z."/>
            <person name="Zhou Q."/>
            <person name="Hu M."/>
            <person name="Wang Y."/>
            <person name="Chen M."/>
            <person name="Xu Y."/>
            <person name="Jin H."/>
            <person name="Xiao X."/>
            <person name="Hu G."/>
            <person name="Bao F."/>
            <person name="Hu Y."/>
            <person name="Wan P."/>
            <person name="Li L."/>
            <person name="Deng X."/>
            <person name="Kuang T."/>
            <person name="Xiang C."/>
            <person name="Zhu J.K."/>
            <person name="Oliver M.J."/>
            <person name="He Y."/>
        </authorList>
    </citation>
    <scope>NUCLEOTIDE SEQUENCE [LARGE SCALE GENOMIC DNA]</scope>
    <source>
        <strain evidence="2">cv. XS01</strain>
    </source>
</reference>
<evidence type="ECO:0000313" key="1">
    <source>
        <dbReference type="EMBL" id="KZV46718.1"/>
    </source>
</evidence>
<gene>
    <name evidence="1" type="ORF">F511_37398</name>
</gene>
<dbReference type="AlphaFoldDB" id="A0A2Z7CID7"/>
<dbReference type="EMBL" id="KQ995398">
    <property type="protein sequence ID" value="KZV46718.1"/>
    <property type="molecule type" value="Genomic_DNA"/>
</dbReference>
<organism evidence="1 2">
    <name type="scientific">Dorcoceras hygrometricum</name>
    <dbReference type="NCBI Taxonomy" id="472368"/>
    <lineage>
        <taxon>Eukaryota</taxon>
        <taxon>Viridiplantae</taxon>
        <taxon>Streptophyta</taxon>
        <taxon>Embryophyta</taxon>
        <taxon>Tracheophyta</taxon>
        <taxon>Spermatophyta</taxon>
        <taxon>Magnoliopsida</taxon>
        <taxon>eudicotyledons</taxon>
        <taxon>Gunneridae</taxon>
        <taxon>Pentapetalae</taxon>
        <taxon>asterids</taxon>
        <taxon>lamiids</taxon>
        <taxon>Lamiales</taxon>
        <taxon>Gesneriaceae</taxon>
        <taxon>Didymocarpoideae</taxon>
        <taxon>Trichosporeae</taxon>
        <taxon>Loxocarpinae</taxon>
        <taxon>Dorcoceras</taxon>
    </lineage>
</organism>
<name>A0A2Z7CID7_9LAMI</name>
<proteinExistence type="predicted"/>
<accession>A0A2Z7CID7</accession>
<sequence length="161" mass="18191">MVAIAIRSSLLRPASELEDPSPPLLQSLLRLPVIFFQWKSFTKNGHLPAGYHHRKNHLLNLSAKAKRCRIHLSKRHRFAIASIKYHRLVLSADVADVIIADHNFFQSTMLTSSLLISTSSSRHADVIIADSRFLFTSTSGSFTLAQQLVFVLHNWFQTSTI</sequence>